<dbReference type="GO" id="GO:0030288">
    <property type="term" value="C:outer membrane-bounded periplasmic space"/>
    <property type="evidence" value="ECO:0007669"/>
    <property type="project" value="UniProtKB-ARBA"/>
</dbReference>
<dbReference type="AlphaFoldDB" id="A0A811GID1"/>
<dbReference type="PANTHER" id="PTHR30290">
    <property type="entry name" value="PERIPLASMIC BINDING COMPONENT OF ABC TRANSPORTER"/>
    <property type="match status" value="1"/>
</dbReference>
<evidence type="ECO:0000256" key="1">
    <source>
        <dbReference type="ARBA" id="ARBA00004196"/>
    </source>
</evidence>
<gene>
    <name evidence="6" type="primary">gsiB</name>
    <name evidence="6" type="ORF">SFB21_1516</name>
</gene>
<dbReference type="InterPro" id="IPR000914">
    <property type="entry name" value="SBP_5_dom"/>
</dbReference>
<evidence type="ECO:0000256" key="3">
    <source>
        <dbReference type="ARBA" id="ARBA00022448"/>
    </source>
</evidence>
<dbReference type="Pfam" id="PF00496">
    <property type="entry name" value="SBP_bac_5"/>
    <property type="match status" value="1"/>
</dbReference>
<evidence type="ECO:0000256" key="2">
    <source>
        <dbReference type="ARBA" id="ARBA00005695"/>
    </source>
</evidence>
<evidence type="ECO:0000259" key="5">
    <source>
        <dbReference type="Pfam" id="PF00496"/>
    </source>
</evidence>
<dbReference type="InterPro" id="IPR039424">
    <property type="entry name" value="SBP_5"/>
</dbReference>
<dbReference type="Proteomes" id="UP000489961">
    <property type="component" value="Unassembled WGS sequence"/>
</dbReference>
<dbReference type="GO" id="GO:0043190">
    <property type="term" value="C:ATP-binding cassette (ABC) transporter complex"/>
    <property type="evidence" value="ECO:0007669"/>
    <property type="project" value="InterPro"/>
</dbReference>
<dbReference type="InterPro" id="IPR030678">
    <property type="entry name" value="Peptide/Ni-bd"/>
</dbReference>
<evidence type="ECO:0000313" key="6">
    <source>
        <dbReference type="EMBL" id="CAB1214267.1"/>
    </source>
</evidence>
<dbReference type="EMBL" id="CADDTS010000026">
    <property type="protein sequence ID" value="CAB1214267.1"/>
    <property type="molecule type" value="Genomic_DNA"/>
</dbReference>
<evidence type="ECO:0000313" key="7">
    <source>
        <dbReference type="Proteomes" id="UP000489961"/>
    </source>
</evidence>
<dbReference type="Gene3D" id="3.10.105.10">
    <property type="entry name" value="Dipeptide-binding Protein, Domain 3"/>
    <property type="match status" value="1"/>
</dbReference>
<dbReference type="GO" id="GO:1904680">
    <property type="term" value="F:peptide transmembrane transporter activity"/>
    <property type="evidence" value="ECO:0007669"/>
    <property type="project" value="TreeGrafter"/>
</dbReference>
<feature type="domain" description="Solute-binding protein family 5" evidence="5">
    <location>
        <begin position="83"/>
        <end position="449"/>
    </location>
</feature>
<keyword evidence="3" id="KW-0813">Transport</keyword>
<dbReference type="RefSeq" id="WP_254592211.1">
    <property type="nucleotide sequence ID" value="NZ_CADDTS010000026.1"/>
</dbReference>
<keyword evidence="4" id="KW-0732">Signal</keyword>
<comment type="similarity">
    <text evidence="2">Belongs to the bacterial solute-binding protein 5 family.</text>
</comment>
<sequence length="548" mass="61425">MKFLKNIAVPIGAVMLLGISGCGNRGGDKTTVYTGQPVSGGTLIYATDREPTCLDPHSQGDMPQVFIAQQFLDSLVSMDEQGKIGPWLAKSWDVSKDGLVYTFHLRQDVHFTDGEHFNAQALKANLDHMVDPKTQSSTAASYIAQYVKTDIIDEYTAAVHLSEAYAPFLEVLAQGFLGIQSPKALQRTREENCESPVGSGPFKVKRWDRQSQITLERNPDYAWAPPTAKHQGPAYLDQIIWKIIPEPSVRFASVQAGDVDVIDALPPESHSQARQNPDISLLIKDRPGNPTKGDFNTTRVPFNDIRVCEAFVRASNVEGALKSIFFGEFKRAGGPLSPVTRFYSDQFEHAQDYNPKRAQQLLDEAGWNQRDKAGYRVKNGQRLRVQVPVAERVSNAERALWEQIQASTKREGFEVNLEPMDTSSITKCCITGWDYDIRLGYWNTNTPDVLRIIFSSAFISRPGAIYHTNGTGFSHAEFDKTINSALQTQDTDLRRQLYLKAQKIISENYLQITTMPQSSRLAIYKTAKGVRLEPSLTVPYFYDAWVEK</sequence>
<dbReference type="PIRSF" id="PIRSF002741">
    <property type="entry name" value="MppA"/>
    <property type="match status" value="1"/>
</dbReference>
<organism evidence="6 7">
    <name type="scientific">Acinetobacter bouvetii</name>
    <dbReference type="NCBI Taxonomy" id="202951"/>
    <lineage>
        <taxon>Bacteria</taxon>
        <taxon>Pseudomonadati</taxon>
        <taxon>Pseudomonadota</taxon>
        <taxon>Gammaproteobacteria</taxon>
        <taxon>Moraxellales</taxon>
        <taxon>Moraxellaceae</taxon>
        <taxon>Acinetobacter</taxon>
    </lineage>
</organism>
<dbReference type="PANTHER" id="PTHR30290:SF10">
    <property type="entry name" value="PERIPLASMIC OLIGOPEPTIDE-BINDING PROTEIN-RELATED"/>
    <property type="match status" value="1"/>
</dbReference>
<dbReference type="GO" id="GO:0015833">
    <property type="term" value="P:peptide transport"/>
    <property type="evidence" value="ECO:0007669"/>
    <property type="project" value="TreeGrafter"/>
</dbReference>
<comment type="caution">
    <text evidence="6">The sequence shown here is derived from an EMBL/GenBank/DDBJ whole genome shotgun (WGS) entry which is preliminary data.</text>
</comment>
<dbReference type="Gene3D" id="3.40.190.10">
    <property type="entry name" value="Periplasmic binding protein-like II"/>
    <property type="match status" value="1"/>
</dbReference>
<reference evidence="6 7" key="1">
    <citation type="submission" date="2020-02" db="EMBL/GenBank/DDBJ databases">
        <authorList>
            <person name="Chaudhuri R."/>
        </authorList>
    </citation>
    <scope>NUCLEOTIDE SEQUENCE [LARGE SCALE GENOMIC DNA]</scope>
    <source>
        <strain evidence="6">SFB21</strain>
    </source>
</reference>
<protein>
    <submittedName>
        <fullName evidence="6">Glutathione-binding protein GsiB</fullName>
    </submittedName>
</protein>
<comment type="subcellular location">
    <subcellularLocation>
        <location evidence="1">Cell envelope</location>
    </subcellularLocation>
</comment>
<dbReference type="PROSITE" id="PS51257">
    <property type="entry name" value="PROKAR_LIPOPROTEIN"/>
    <property type="match status" value="1"/>
</dbReference>
<dbReference type="CDD" id="cd08492">
    <property type="entry name" value="PBP2_NikA_DppA_OppA_like_15"/>
    <property type="match status" value="1"/>
</dbReference>
<proteinExistence type="inferred from homology"/>
<evidence type="ECO:0000256" key="4">
    <source>
        <dbReference type="ARBA" id="ARBA00022729"/>
    </source>
</evidence>
<accession>A0A811GID1</accession>
<name>A0A811GID1_9GAMM</name>
<dbReference type="SUPFAM" id="SSF53850">
    <property type="entry name" value="Periplasmic binding protein-like II"/>
    <property type="match status" value="1"/>
</dbReference>